<gene>
    <name evidence="3" type="ORF">Pla123a_45950</name>
</gene>
<keyword evidence="4" id="KW-1185">Reference proteome</keyword>
<reference evidence="3 4" key="1">
    <citation type="submission" date="2019-02" db="EMBL/GenBank/DDBJ databases">
        <title>Deep-cultivation of Planctomycetes and their phenomic and genomic characterization uncovers novel biology.</title>
        <authorList>
            <person name="Wiegand S."/>
            <person name="Jogler M."/>
            <person name="Boedeker C."/>
            <person name="Pinto D."/>
            <person name="Vollmers J."/>
            <person name="Rivas-Marin E."/>
            <person name="Kohn T."/>
            <person name="Peeters S.H."/>
            <person name="Heuer A."/>
            <person name="Rast P."/>
            <person name="Oberbeckmann S."/>
            <person name="Bunk B."/>
            <person name="Jeske O."/>
            <person name="Meyerdierks A."/>
            <person name="Storesund J.E."/>
            <person name="Kallscheuer N."/>
            <person name="Luecker S."/>
            <person name="Lage O.M."/>
            <person name="Pohl T."/>
            <person name="Merkel B.J."/>
            <person name="Hornburger P."/>
            <person name="Mueller R.-W."/>
            <person name="Bruemmer F."/>
            <person name="Labrenz M."/>
            <person name="Spormann A.M."/>
            <person name="Op Den Camp H."/>
            <person name="Overmann J."/>
            <person name="Amann R."/>
            <person name="Jetten M.S.M."/>
            <person name="Mascher T."/>
            <person name="Medema M.H."/>
            <person name="Devos D.P."/>
            <person name="Kaster A.-K."/>
            <person name="Ovreas L."/>
            <person name="Rohde M."/>
            <person name="Galperin M.Y."/>
            <person name="Jogler C."/>
        </authorList>
    </citation>
    <scope>NUCLEOTIDE SEQUENCE [LARGE SCALE GENOMIC DNA]</scope>
    <source>
        <strain evidence="3 4">Pla123a</strain>
    </source>
</reference>
<organism evidence="3 4">
    <name type="scientific">Posidoniimonas polymericola</name>
    <dbReference type="NCBI Taxonomy" id="2528002"/>
    <lineage>
        <taxon>Bacteria</taxon>
        <taxon>Pseudomonadati</taxon>
        <taxon>Planctomycetota</taxon>
        <taxon>Planctomycetia</taxon>
        <taxon>Pirellulales</taxon>
        <taxon>Lacipirellulaceae</taxon>
        <taxon>Posidoniimonas</taxon>
    </lineage>
</organism>
<dbReference type="PANTHER" id="PTHR23150:SF19">
    <property type="entry name" value="FORMYLGLYCINE-GENERATING ENZYME"/>
    <property type="match status" value="1"/>
</dbReference>
<dbReference type="InterPro" id="IPR016187">
    <property type="entry name" value="CTDL_fold"/>
</dbReference>
<dbReference type="InterPro" id="IPR005532">
    <property type="entry name" value="SUMF_dom"/>
</dbReference>
<dbReference type="RefSeq" id="WP_146591318.1">
    <property type="nucleotide sequence ID" value="NZ_SJPO01000014.1"/>
</dbReference>
<evidence type="ECO:0000259" key="2">
    <source>
        <dbReference type="Pfam" id="PF03781"/>
    </source>
</evidence>
<sequence precursor="true">MSCILMPRFALAAVLSLLCSPAVSAVMIDTVSVGDPGNAGEVKGQGTFGAVNYDYRIGTYEVTNSQYAEFLNAKAASDPLALYNSVMDADIRGGITQNGSSGSFTYSVKQNMADKPVIWLSWYSALRFTNWLHNGQGNGDTETGAYLLTGGTPIPSNGNSITRIAGARWFLPSEDEWYKAAYYDPTLNGGSGGYFDYATHSDLGPTVATANSNGDISNPGTNIANYDRGADWVNPSLTTDLTRGSVTTVGSAGPMSESYYGTYDQSGNAEEFLETFSLGSSSRLVRGGSFDTGLAVDISSAFHLSLNHASTGNRTGFRVAAVVPEPSAFLLVFAAAACYKAKAYGNARRT</sequence>
<dbReference type="InterPro" id="IPR042095">
    <property type="entry name" value="SUMF_sf"/>
</dbReference>
<dbReference type="AlphaFoldDB" id="A0A5C5XVH0"/>
<evidence type="ECO:0000313" key="3">
    <source>
        <dbReference type="EMBL" id="TWT66894.1"/>
    </source>
</evidence>
<dbReference type="OrthoDB" id="581243at2"/>
<evidence type="ECO:0000256" key="1">
    <source>
        <dbReference type="SAM" id="SignalP"/>
    </source>
</evidence>
<dbReference type="SUPFAM" id="SSF56436">
    <property type="entry name" value="C-type lectin-like"/>
    <property type="match status" value="1"/>
</dbReference>
<feature type="chain" id="PRO_5023060260" evidence="1">
    <location>
        <begin position="26"/>
        <end position="350"/>
    </location>
</feature>
<dbReference type="Proteomes" id="UP000318478">
    <property type="component" value="Unassembled WGS sequence"/>
</dbReference>
<name>A0A5C5XVH0_9BACT</name>
<feature type="signal peptide" evidence="1">
    <location>
        <begin position="1"/>
        <end position="25"/>
    </location>
</feature>
<dbReference type="Pfam" id="PF03781">
    <property type="entry name" value="FGE-sulfatase"/>
    <property type="match status" value="1"/>
</dbReference>
<dbReference type="Gene3D" id="3.90.1580.10">
    <property type="entry name" value="paralog of FGE (formylglycine-generating enzyme)"/>
    <property type="match status" value="1"/>
</dbReference>
<dbReference type="GO" id="GO:0120147">
    <property type="term" value="F:formylglycine-generating oxidase activity"/>
    <property type="evidence" value="ECO:0007669"/>
    <property type="project" value="TreeGrafter"/>
</dbReference>
<accession>A0A5C5XVH0</accession>
<dbReference type="InterPro" id="IPR051043">
    <property type="entry name" value="Sulfatase_Mod_Factor_Kinase"/>
</dbReference>
<dbReference type="EMBL" id="SJPO01000014">
    <property type="protein sequence ID" value="TWT66894.1"/>
    <property type="molecule type" value="Genomic_DNA"/>
</dbReference>
<dbReference type="PANTHER" id="PTHR23150">
    <property type="entry name" value="SULFATASE MODIFYING FACTOR 1, 2"/>
    <property type="match status" value="1"/>
</dbReference>
<feature type="domain" description="Sulfatase-modifying factor enzyme-like" evidence="2">
    <location>
        <begin position="54"/>
        <end position="320"/>
    </location>
</feature>
<keyword evidence="1" id="KW-0732">Signal</keyword>
<comment type="caution">
    <text evidence="3">The sequence shown here is derived from an EMBL/GenBank/DDBJ whole genome shotgun (WGS) entry which is preliminary data.</text>
</comment>
<protein>
    <submittedName>
        <fullName evidence="3">Formylglycine-generating sulfatase enzyme</fullName>
    </submittedName>
</protein>
<proteinExistence type="predicted"/>
<evidence type="ECO:0000313" key="4">
    <source>
        <dbReference type="Proteomes" id="UP000318478"/>
    </source>
</evidence>